<evidence type="ECO:0000259" key="12">
    <source>
        <dbReference type="Pfam" id="PF21467"/>
    </source>
</evidence>
<proteinExistence type="inferred from homology"/>
<evidence type="ECO:0000256" key="3">
    <source>
        <dbReference type="ARBA" id="ARBA00012756"/>
    </source>
</evidence>
<dbReference type="FunFam" id="3.20.20.80:FF:000115">
    <property type="entry name" value="Beta-galactosidase"/>
    <property type="match status" value="1"/>
</dbReference>
<keyword evidence="5 7" id="KW-0326">Glycosidase</keyword>
<dbReference type="Gene3D" id="3.20.20.80">
    <property type="entry name" value="Glycosidases"/>
    <property type="match status" value="1"/>
</dbReference>
<organism evidence="13 14">
    <name type="scientific">Morella rubra</name>
    <name type="common">Chinese bayberry</name>
    <dbReference type="NCBI Taxonomy" id="262757"/>
    <lineage>
        <taxon>Eukaryota</taxon>
        <taxon>Viridiplantae</taxon>
        <taxon>Streptophyta</taxon>
        <taxon>Embryophyta</taxon>
        <taxon>Tracheophyta</taxon>
        <taxon>Spermatophyta</taxon>
        <taxon>Magnoliopsida</taxon>
        <taxon>eudicotyledons</taxon>
        <taxon>Gunneridae</taxon>
        <taxon>Pentapetalae</taxon>
        <taxon>rosids</taxon>
        <taxon>fabids</taxon>
        <taxon>Fagales</taxon>
        <taxon>Myricaceae</taxon>
        <taxon>Morella</taxon>
    </lineage>
</organism>
<dbReference type="InterPro" id="IPR017853">
    <property type="entry name" value="GH"/>
</dbReference>
<feature type="domain" description="Beta-galactosidase 1-like first all-beta" evidence="11">
    <location>
        <begin position="473"/>
        <end position="510"/>
    </location>
</feature>
<dbReference type="InterPro" id="IPR031330">
    <property type="entry name" value="Gly_Hdrlase_35_cat"/>
</dbReference>
<reference evidence="13 14" key="1">
    <citation type="journal article" date="2019" name="Plant Biotechnol. J.">
        <title>The red bayberry genome and genetic basis of sex determination.</title>
        <authorList>
            <person name="Jia H.M."/>
            <person name="Jia H.J."/>
            <person name="Cai Q.L."/>
            <person name="Wang Y."/>
            <person name="Zhao H.B."/>
            <person name="Yang W.F."/>
            <person name="Wang G.Y."/>
            <person name="Li Y.H."/>
            <person name="Zhan D.L."/>
            <person name="Shen Y.T."/>
            <person name="Niu Q.F."/>
            <person name="Chang L."/>
            <person name="Qiu J."/>
            <person name="Zhao L."/>
            <person name="Xie H.B."/>
            <person name="Fu W.Y."/>
            <person name="Jin J."/>
            <person name="Li X.W."/>
            <person name="Jiao Y."/>
            <person name="Zhou C.C."/>
            <person name="Tu T."/>
            <person name="Chai C.Y."/>
            <person name="Gao J.L."/>
            <person name="Fan L.J."/>
            <person name="van de Weg E."/>
            <person name="Wang J.Y."/>
            <person name="Gao Z.S."/>
        </authorList>
    </citation>
    <scope>NUCLEOTIDE SEQUENCE [LARGE SCALE GENOMIC DNA]</scope>
    <source>
        <tissue evidence="13">Leaves</tissue>
    </source>
</reference>
<dbReference type="PANTHER" id="PTHR23421">
    <property type="entry name" value="BETA-GALACTOSIDASE RELATED"/>
    <property type="match status" value="1"/>
</dbReference>
<dbReference type="Pfam" id="PF21467">
    <property type="entry name" value="BetaGal_gal-bd"/>
    <property type="match status" value="1"/>
</dbReference>
<dbReference type="InterPro" id="IPR048913">
    <property type="entry name" value="BetaGal_gal-bd"/>
</dbReference>
<evidence type="ECO:0000256" key="9">
    <source>
        <dbReference type="SAM" id="Phobius"/>
    </source>
</evidence>
<dbReference type="PROSITE" id="PS01182">
    <property type="entry name" value="GLYCOSYL_HYDROL_F35"/>
    <property type="match status" value="1"/>
</dbReference>
<keyword evidence="4 7" id="KW-0378">Hydrolase</keyword>
<evidence type="ECO:0000256" key="7">
    <source>
        <dbReference type="RuleBase" id="RU000675"/>
    </source>
</evidence>
<comment type="caution">
    <text evidence="13">The sequence shown here is derived from an EMBL/GenBank/DDBJ whole genome shotgun (WGS) entry which is preliminary data.</text>
</comment>
<dbReference type="SUPFAM" id="SSF49785">
    <property type="entry name" value="Galactose-binding domain-like"/>
    <property type="match status" value="1"/>
</dbReference>
<evidence type="ECO:0000256" key="6">
    <source>
        <dbReference type="PIRSR" id="PIRSR006336-1"/>
    </source>
</evidence>
<accession>A0A6A1W6M1</accession>
<feature type="domain" description="Beta-galactosidase galactose-binding" evidence="12">
    <location>
        <begin position="549"/>
        <end position="611"/>
    </location>
</feature>
<evidence type="ECO:0000313" key="13">
    <source>
        <dbReference type="EMBL" id="KAB1218420.1"/>
    </source>
</evidence>
<dbReference type="SUPFAM" id="SSF51445">
    <property type="entry name" value="(Trans)glycosidases"/>
    <property type="match status" value="1"/>
</dbReference>
<protein>
    <recommendedName>
        <fullName evidence="3 7">Beta-galactosidase</fullName>
        <ecNumber evidence="3 7">3.2.1.23</ecNumber>
    </recommendedName>
</protein>
<dbReference type="GO" id="GO:0005975">
    <property type="term" value="P:carbohydrate metabolic process"/>
    <property type="evidence" value="ECO:0007669"/>
    <property type="project" value="InterPro"/>
</dbReference>
<dbReference type="InterPro" id="IPR026283">
    <property type="entry name" value="B-gal_1-like"/>
</dbReference>
<dbReference type="InterPro" id="IPR048912">
    <property type="entry name" value="BetaGal1-like_ABD1"/>
</dbReference>
<feature type="active site" description="Nucleophile" evidence="6">
    <location>
        <position position="299"/>
    </location>
</feature>
<dbReference type="PRINTS" id="PR00742">
    <property type="entry name" value="GLHYDRLASE35"/>
</dbReference>
<feature type="domain" description="Glycoside hydrolase 35 catalytic" evidence="10">
    <location>
        <begin position="68"/>
        <end position="393"/>
    </location>
</feature>
<keyword evidence="9" id="KW-0472">Membrane</keyword>
<dbReference type="Pfam" id="PF01301">
    <property type="entry name" value="Glyco_hydro_35"/>
    <property type="match status" value="1"/>
</dbReference>
<feature type="transmembrane region" description="Helical" evidence="9">
    <location>
        <begin position="12"/>
        <end position="32"/>
    </location>
</feature>
<dbReference type="OrthoDB" id="1657402at2759"/>
<dbReference type="GO" id="GO:0004565">
    <property type="term" value="F:beta-galactosidase activity"/>
    <property type="evidence" value="ECO:0007669"/>
    <property type="project" value="UniProtKB-EC"/>
</dbReference>
<dbReference type="InterPro" id="IPR001944">
    <property type="entry name" value="Glycoside_Hdrlase_35"/>
</dbReference>
<keyword evidence="9" id="KW-1133">Transmembrane helix</keyword>
<keyword evidence="14" id="KW-1185">Reference proteome</keyword>
<dbReference type="Gene3D" id="2.60.120.260">
    <property type="entry name" value="Galactose-binding domain-like"/>
    <property type="match status" value="3"/>
</dbReference>
<evidence type="ECO:0000256" key="2">
    <source>
        <dbReference type="ARBA" id="ARBA00009809"/>
    </source>
</evidence>
<dbReference type="EC" id="3.2.1.23" evidence="3 7"/>
<evidence type="ECO:0000256" key="8">
    <source>
        <dbReference type="RuleBase" id="RU003679"/>
    </source>
</evidence>
<dbReference type="Proteomes" id="UP000516437">
    <property type="component" value="Chromosome 3"/>
</dbReference>
<evidence type="ECO:0000259" key="11">
    <source>
        <dbReference type="Pfam" id="PF21317"/>
    </source>
</evidence>
<dbReference type="EMBL" id="RXIC02000021">
    <property type="protein sequence ID" value="KAB1218420.1"/>
    <property type="molecule type" value="Genomic_DNA"/>
</dbReference>
<gene>
    <name evidence="13" type="ORF">CJ030_MR3G026300</name>
</gene>
<dbReference type="AlphaFoldDB" id="A0A6A1W6M1"/>
<evidence type="ECO:0000313" key="14">
    <source>
        <dbReference type="Proteomes" id="UP000516437"/>
    </source>
</evidence>
<evidence type="ECO:0000259" key="10">
    <source>
        <dbReference type="Pfam" id="PF01301"/>
    </source>
</evidence>
<evidence type="ECO:0000256" key="5">
    <source>
        <dbReference type="ARBA" id="ARBA00023295"/>
    </source>
</evidence>
<feature type="active site" description="Proton donor" evidence="6">
    <location>
        <position position="216"/>
    </location>
</feature>
<sequence length="653" mass="72853">MARKRSARTTTTFVLFALISVIAFCAFIPVFAPLPSLSSDSDSNHEYHHSSQHKKVTAGKFEIANDLFWKDGLPFQIIGGDLHYFRVLPEYWEDRLLRAKALGLNTIQTYVPWNLHEPKPGKLVFEGIADVVSFLKLCHKLGFLVMLRAGPYICAEWDLGGFPAWLLATKPALRLRSSDPNFLHSVERWWEVLLPKVAPLLYENGGPIIMVQIENEYGSYGSDKAYLHHLVTLARGHLGNDIILYTTDGGSRETLEKGTIRGDAVFSAVDFTTGDDPLPIFALQKKFNAPGKSPPLSAEFYTGWLTHWGEKLAETSAEFTAAALEKILARNASAVLYMAHGGTNFGFYGGANTGGNETDYKPDLTSYDYDAPIRESGDVDNAKFKALRRVIKKYSSVSLPLVPSDNEKAGYGPIYLQKTDHFFDILNRMDSIDVVESEQPISMEALGQMFGFVLYASEYAAKEDGSILFIPKVENMGRVNYGPYMFDRKGILSSVYLGGRILHGWKMLSIPLNNLNEILKINPIIQVAYSEFTNISAHGRPKENASKQPAFYGGHFSIDDVEQVKDTFISFRGWGKGVAFVNEFNIGRYWPTMGPQCTLYVPAPVLRPGKNVVIMVILELESPNHELVIHSVARPNFTCGLSKLNVHQLLPTM</sequence>
<evidence type="ECO:0000256" key="4">
    <source>
        <dbReference type="ARBA" id="ARBA00022801"/>
    </source>
</evidence>
<evidence type="ECO:0000256" key="1">
    <source>
        <dbReference type="ARBA" id="ARBA00001412"/>
    </source>
</evidence>
<dbReference type="InterPro" id="IPR019801">
    <property type="entry name" value="Glyco_hydro_35_CS"/>
</dbReference>
<comment type="similarity">
    <text evidence="2 8">Belongs to the glycosyl hydrolase 35 family.</text>
</comment>
<name>A0A6A1W6M1_9ROSI</name>
<dbReference type="Pfam" id="PF21317">
    <property type="entry name" value="BetaGal_ABD_1"/>
    <property type="match status" value="1"/>
</dbReference>
<dbReference type="PIRSF" id="PIRSF006336">
    <property type="entry name" value="B-gal"/>
    <property type="match status" value="1"/>
</dbReference>
<dbReference type="InterPro" id="IPR008979">
    <property type="entry name" value="Galactose-bd-like_sf"/>
</dbReference>
<keyword evidence="9" id="KW-0812">Transmembrane</keyword>
<comment type="catalytic activity">
    <reaction evidence="1 7">
        <text>Hydrolysis of terminal non-reducing beta-D-galactose residues in beta-D-galactosides.</text>
        <dbReference type="EC" id="3.2.1.23"/>
    </reaction>
</comment>